<dbReference type="STRING" id="570156.AOG27_16255"/>
<dbReference type="AlphaFoldDB" id="A0A0P7E5M9"/>
<sequence length="329" mass="39003">MQNNDYLTVDIMPKKTRFNRFFYPERLNGLKKKFKGLCYLYDLPARKQTVIQKHPERFKIEMCGNSPTRALLFGPMAIGGVLSFVTFISILSLPIYEEGENFQWWIPILSFSWNLFFLNLLPITESYIPKKQIYFDRKKQLVGFTYDIPGCEERDELGNCCFKWADIVCHLDIVATRPGVMGFVPFISHIDEDKYPETKIAVQVPDNSNNPMNCYLYWERVVRFMDSNQPLPDVPEYESCRHLDELTAEFDKHNKRPDKFWSDFSLAQQVEIWRKFNKEAAHFNWLRATPNEEITKPWLHFKGEPERIEKLTWKYKAKRLALQLFIGIP</sequence>
<keyword evidence="1" id="KW-1133">Transmembrane helix</keyword>
<keyword evidence="1" id="KW-0812">Transmembrane</keyword>
<feature type="transmembrane region" description="Helical" evidence="1">
    <location>
        <begin position="70"/>
        <end position="96"/>
    </location>
</feature>
<dbReference type="EMBL" id="LJTC01000011">
    <property type="protein sequence ID" value="KPM82524.1"/>
    <property type="molecule type" value="Genomic_DNA"/>
</dbReference>
<organism evidence="2 3">
    <name type="scientific">Pseudoalteromonas lipolytica</name>
    <dbReference type="NCBI Taxonomy" id="570156"/>
    <lineage>
        <taxon>Bacteria</taxon>
        <taxon>Pseudomonadati</taxon>
        <taxon>Pseudomonadota</taxon>
        <taxon>Gammaproteobacteria</taxon>
        <taxon>Alteromonadales</taxon>
        <taxon>Pseudoalteromonadaceae</taxon>
        <taxon>Pseudoalteromonas</taxon>
    </lineage>
</organism>
<protein>
    <submittedName>
        <fullName evidence="2">Uncharacterized protein</fullName>
    </submittedName>
</protein>
<dbReference type="RefSeq" id="WP_054554053.1">
    <property type="nucleotide sequence ID" value="NZ_LJTC01000011.1"/>
</dbReference>
<reference evidence="2 3" key="1">
    <citation type="submission" date="2015-09" db="EMBL/GenBank/DDBJ databases">
        <title>Draft Genome Sequence of Pseudoalteromonas lipolytica UCD-48B.</title>
        <authorList>
            <person name="Krusor M."/>
            <person name="Coil D.A."/>
            <person name="Lang J.M."/>
            <person name="Eisen J.A."/>
            <person name="Alexiev A."/>
        </authorList>
    </citation>
    <scope>NUCLEOTIDE SEQUENCE [LARGE SCALE GENOMIC DNA]</scope>
    <source>
        <strain evidence="2 3">UCD-48B</strain>
    </source>
</reference>
<dbReference type="Proteomes" id="UP000050378">
    <property type="component" value="Unassembled WGS sequence"/>
</dbReference>
<dbReference type="OrthoDB" id="6160351at2"/>
<evidence type="ECO:0000313" key="3">
    <source>
        <dbReference type="Proteomes" id="UP000050378"/>
    </source>
</evidence>
<accession>A0A0P7E5M9</accession>
<evidence type="ECO:0000313" key="2">
    <source>
        <dbReference type="EMBL" id="KPM82524.1"/>
    </source>
</evidence>
<comment type="caution">
    <text evidence="2">The sequence shown here is derived from an EMBL/GenBank/DDBJ whole genome shotgun (WGS) entry which is preliminary data.</text>
</comment>
<keyword evidence="1" id="KW-0472">Membrane</keyword>
<evidence type="ECO:0000256" key="1">
    <source>
        <dbReference type="SAM" id="Phobius"/>
    </source>
</evidence>
<gene>
    <name evidence="2" type="ORF">AOG27_16255</name>
</gene>
<name>A0A0P7E5M9_9GAMM</name>
<dbReference type="PATRIC" id="fig|570156.3.peg.1179"/>
<feature type="transmembrane region" description="Helical" evidence="1">
    <location>
        <begin position="102"/>
        <end position="121"/>
    </location>
</feature>
<proteinExistence type="predicted"/>